<evidence type="ECO:0000313" key="1">
    <source>
        <dbReference type="EMBL" id="DAE22677.1"/>
    </source>
</evidence>
<proteinExistence type="predicted"/>
<reference evidence="1" key="1">
    <citation type="journal article" date="2021" name="Proc. Natl. Acad. Sci. U.S.A.">
        <title>A Catalog of Tens of Thousands of Viruses from Human Metagenomes Reveals Hidden Associations with Chronic Diseases.</title>
        <authorList>
            <person name="Tisza M.J."/>
            <person name="Buck C.B."/>
        </authorList>
    </citation>
    <scope>NUCLEOTIDE SEQUENCE</scope>
    <source>
        <strain evidence="1">CtfRs3</strain>
    </source>
</reference>
<protein>
    <submittedName>
        <fullName evidence="1">Uncharacterized protein</fullName>
    </submittedName>
</protein>
<sequence>MKIYKVTTIDQFHDKRVFTVAAKSQYEALTKASVSPRETVLTIEEVD</sequence>
<accession>A0A8S5QVF3</accession>
<name>A0A8S5QVF3_9VIRU</name>
<dbReference type="EMBL" id="BK015736">
    <property type="protein sequence ID" value="DAE22677.1"/>
    <property type="molecule type" value="Genomic_DNA"/>
</dbReference>
<organism evidence="1">
    <name type="scientific">Phage sp. ctfRs3</name>
    <dbReference type="NCBI Taxonomy" id="2826751"/>
    <lineage>
        <taxon>Viruses</taxon>
    </lineage>
</organism>